<accession>A0A812XB46</accession>
<feature type="region of interest" description="Disordered" evidence="1">
    <location>
        <begin position="18"/>
        <end position="42"/>
    </location>
</feature>
<name>A0A812XB46_SYMPI</name>
<proteinExistence type="predicted"/>
<dbReference type="EMBL" id="CAJNIZ010045523">
    <property type="protein sequence ID" value="CAE7722498.1"/>
    <property type="molecule type" value="Genomic_DNA"/>
</dbReference>
<dbReference type="Proteomes" id="UP000649617">
    <property type="component" value="Unassembled WGS sequence"/>
</dbReference>
<sequence length="404" mass="44155">AVARVLVDHYSGVHLREGKSLGGSRLSSGEEGDENDEDSWWEEDSWEGYQLEAYPAASYHDDDPELVPHEDQDYEEYELDEPETIALNSKVMPSSCNWRPMQPLGRSKVKASAKSKCLGCGGTGHWAGDPECKFPNGNGSGGGKPRAHVAIIQDSSSDGLRIAAAAGSRTSFVVNERQPLPPHPGQGSGRPKSAPIAAPSSRPSGARGSADTAMPMVMAGGDRKFYLGQFQGKTYHELAQNISHIAWAKQQVTPSKQLQDFLTWFDRCYVITGGAVELRASLGIPEGTYQPRSKPTGGKKVPPNPPLEQKCRECRDFSYAGSSGNYVQKTCRDCSHKTKEKRELVLTHDPATCPHSITDTDHRGSSRSTHRTFCKQCGTFIEEVPGDFHKERRNAAEQVLNATL</sequence>
<feature type="region of interest" description="Disordered" evidence="1">
    <location>
        <begin position="173"/>
        <end position="212"/>
    </location>
</feature>
<gene>
    <name evidence="2" type="ORF">SPIL2461_LOCUS20611</name>
</gene>
<protein>
    <submittedName>
        <fullName evidence="2">Uncharacterized protein</fullName>
    </submittedName>
</protein>
<dbReference type="OrthoDB" id="419506at2759"/>
<organism evidence="2 3">
    <name type="scientific">Symbiodinium pilosum</name>
    <name type="common">Dinoflagellate</name>
    <dbReference type="NCBI Taxonomy" id="2952"/>
    <lineage>
        <taxon>Eukaryota</taxon>
        <taxon>Sar</taxon>
        <taxon>Alveolata</taxon>
        <taxon>Dinophyceae</taxon>
        <taxon>Suessiales</taxon>
        <taxon>Symbiodiniaceae</taxon>
        <taxon>Symbiodinium</taxon>
    </lineage>
</organism>
<comment type="caution">
    <text evidence="2">The sequence shown here is derived from an EMBL/GenBank/DDBJ whole genome shotgun (WGS) entry which is preliminary data.</text>
</comment>
<feature type="non-terminal residue" evidence="2">
    <location>
        <position position="1"/>
    </location>
</feature>
<reference evidence="2" key="1">
    <citation type="submission" date="2021-02" db="EMBL/GenBank/DDBJ databases">
        <authorList>
            <person name="Dougan E. K."/>
            <person name="Rhodes N."/>
            <person name="Thang M."/>
            <person name="Chan C."/>
        </authorList>
    </citation>
    <scope>NUCLEOTIDE SEQUENCE</scope>
</reference>
<dbReference type="AlphaFoldDB" id="A0A812XB46"/>
<evidence type="ECO:0000313" key="2">
    <source>
        <dbReference type="EMBL" id="CAE7722498.1"/>
    </source>
</evidence>
<feature type="compositionally biased region" description="Low complexity" evidence="1">
    <location>
        <begin position="193"/>
        <end position="210"/>
    </location>
</feature>
<feature type="compositionally biased region" description="Acidic residues" evidence="1">
    <location>
        <begin position="30"/>
        <end position="42"/>
    </location>
</feature>
<keyword evidence="3" id="KW-1185">Reference proteome</keyword>
<feature type="region of interest" description="Disordered" evidence="1">
    <location>
        <begin position="285"/>
        <end position="306"/>
    </location>
</feature>
<evidence type="ECO:0000256" key="1">
    <source>
        <dbReference type="SAM" id="MobiDB-lite"/>
    </source>
</evidence>
<evidence type="ECO:0000313" key="3">
    <source>
        <dbReference type="Proteomes" id="UP000649617"/>
    </source>
</evidence>